<feature type="coiled-coil region" evidence="5">
    <location>
        <begin position="179"/>
        <end position="267"/>
    </location>
</feature>
<dbReference type="GO" id="GO:0016020">
    <property type="term" value="C:membrane"/>
    <property type="evidence" value="ECO:0007669"/>
    <property type="project" value="UniProtKB-SubCell"/>
</dbReference>
<sequence length="564" mass="65428">MIKIFISLSLLVVTVYAKGKILDNTVSNKAVYLDLNIQEVDLKNEQKAKEEYQKKVQEEKEREKQIQKYLDQLALLQKKIGQEQVWMKSYSSYLTSLDVHNRLDKINKRIEYLQHSKKNSEVLDELNSLIAKRRILTTQVNNLSKKDSALFSKLLTPPKIHKVVQVTNPFDIINGVSMIKTLDTNLQDYTHRKQSLESLLQMIKQENELYQKIVALDTKHRYDKEAKKKQKQLEQFKTALDTLNVSLDLYQKRIEAIEANIQKGIEEQVVKLTHIGIVLFIVILIFFLLKLVVKKYISDNDRLYMANKALTFMNVTIIILVISFNYIENVSHFVTILGFASAGIAIAMKDWFMSILGWLVIIFGGSIHVGDRIRVDMDGMKYVGDVMDISLLRMTILEDITLTTYKHNRRAGRVFFVPNNYIFTRMIANYSHSSLKTVWDGIDVTITFDSNHKKAMHICKEITKKYSKGYTDITRKQLNKIRRHYSLKNTNVEPRILSFIESNGIVISSWYLTNAYATLTLRSTISTEIIDAFKKEDDIQISYPTQKLYLDKESSTFAEQNEVV</sequence>
<keyword evidence="3 6" id="KW-1133">Transmembrane helix</keyword>
<keyword evidence="5" id="KW-0175">Coiled coil</keyword>
<gene>
    <name evidence="8" type="ORF">MNB_SM-3-1516</name>
</gene>
<dbReference type="PANTHER" id="PTHR30566:SF5">
    <property type="entry name" value="MECHANOSENSITIVE ION CHANNEL PROTEIN 1, MITOCHONDRIAL-RELATED"/>
    <property type="match status" value="1"/>
</dbReference>
<evidence type="ECO:0000256" key="3">
    <source>
        <dbReference type="ARBA" id="ARBA00022989"/>
    </source>
</evidence>
<dbReference type="InterPro" id="IPR023408">
    <property type="entry name" value="MscS_beta-dom_sf"/>
</dbReference>
<proteinExistence type="predicted"/>
<organism evidence="8">
    <name type="scientific">hydrothermal vent metagenome</name>
    <dbReference type="NCBI Taxonomy" id="652676"/>
    <lineage>
        <taxon>unclassified sequences</taxon>
        <taxon>metagenomes</taxon>
        <taxon>ecological metagenomes</taxon>
    </lineage>
</organism>
<keyword evidence="4 6" id="KW-0472">Membrane</keyword>
<evidence type="ECO:0000256" key="2">
    <source>
        <dbReference type="ARBA" id="ARBA00022692"/>
    </source>
</evidence>
<evidence type="ECO:0000256" key="6">
    <source>
        <dbReference type="SAM" id="Phobius"/>
    </source>
</evidence>
<dbReference type="InterPro" id="IPR006685">
    <property type="entry name" value="MscS_channel_2nd"/>
</dbReference>
<evidence type="ECO:0000313" key="8">
    <source>
        <dbReference type="EMBL" id="SFV74911.1"/>
    </source>
</evidence>
<evidence type="ECO:0000256" key="4">
    <source>
        <dbReference type="ARBA" id="ARBA00023136"/>
    </source>
</evidence>
<dbReference type="AlphaFoldDB" id="A0A1W1D2P6"/>
<feature type="transmembrane region" description="Helical" evidence="6">
    <location>
        <begin position="305"/>
        <end position="327"/>
    </location>
</feature>
<accession>A0A1W1D2P6</accession>
<feature type="transmembrane region" description="Helical" evidence="6">
    <location>
        <begin position="333"/>
        <end position="364"/>
    </location>
</feature>
<dbReference type="SUPFAM" id="SSF50182">
    <property type="entry name" value="Sm-like ribonucleoproteins"/>
    <property type="match status" value="1"/>
</dbReference>
<dbReference type="Pfam" id="PF00924">
    <property type="entry name" value="MS_channel_2nd"/>
    <property type="match status" value="1"/>
</dbReference>
<feature type="transmembrane region" description="Helical" evidence="6">
    <location>
        <begin position="272"/>
        <end position="293"/>
    </location>
</feature>
<evidence type="ECO:0000256" key="5">
    <source>
        <dbReference type="SAM" id="Coils"/>
    </source>
</evidence>
<dbReference type="InterPro" id="IPR010920">
    <property type="entry name" value="LSM_dom_sf"/>
</dbReference>
<dbReference type="EMBL" id="FPHP01000009">
    <property type="protein sequence ID" value="SFV74911.1"/>
    <property type="molecule type" value="Genomic_DNA"/>
</dbReference>
<evidence type="ECO:0000259" key="7">
    <source>
        <dbReference type="Pfam" id="PF00924"/>
    </source>
</evidence>
<feature type="coiled-coil region" evidence="5">
    <location>
        <begin position="35"/>
        <end position="79"/>
    </location>
</feature>
<dbReference type="GO" id="GO:0055085">
    <property type="term" value="P:transmembrane transport"/>
    <property type="evidence" value="ECO:0007669"/>
    <property type="project" value="InterPro"/>
</dbReference>
<dbReference type="PANTHER" id="PTHR30566">
    <property type="entry name" value="YNAI-RELATED MECHANOSENSITIVE ION CHANNEL"/>
    <property type="match status" value="1"/>
</dbReference>
<comment type="subcellular location">
    <subcellularLocation>
        <location evidence="1">Membrane</location>
    </subcellularLocation>
</comment>
<keyword evidence="2 6" id="KW-0812">Transmembrane</keyword>
<name>A0A1W1D2P6_9ZZZZ</name>
<protein>
    <submittedName>
        <fullName evidence="8">MscS family mechanosensitive ion channel</fullName>
    </submittedName>
</protein>
<reference evidence="8" key="1">
    <citation type="submission" date="2016-10" db="EMBL/GenBank/DDBJ databases">
        <authorList>
            <person name="de Groot N.N."/>
        </authorList>
    </citation>
    <scope>NUCLEOTIDE SEQUENCE</scope>
</reference>
<evidence type="ECO:0000256" key="1">
    <source>
        <dbReference type="ARBA" id="ARBA00004370"/>
    </source>
</evidence>
<dbReference type="Gene3D" id="2.30.30.60">
    <property type="match status" value="1"/>
</dbReference>
<feature type="domain" description="Mechanosensitive ion channel MscS" evidence="7">
    <location>
        <begin position="351"/>
        <end position="432"/>
    </location>
</feature>